<evidence type="ECO:0000313" key="2">
    <source>
        <dbReference type="Proteomes" id="UP000386466"/>
    </source>
</evidence>
<sequence length="86" mass="10032">MVITLHYDWSIQILPPWALSHLRRLVRDAALYIILHSKDLEIMNIILRSEEDLRYRKPGKKLNVLSFAAHQQIALLALEKLMADLS</sequence>
<dbReference type="Proteomes" id="UP000386466">
    <property type="component" value="Unassembled WGS sequence"/>
</dbReference>
<dbReference type="EMBL" id="CAAGRJ010002510">
    <property type="protein sequence ID" value="VFV20388.1"/>
    <property type="molecule type" value="Genomic_DNA"/>
</dbReference>
<gene>
    <name evidence="1" type="ORF">LYPA_23C004865</name>
</gene>
<accession>A0A485MKI1</accession>
<reference evidence="1 2" key="1">
    <citation type="submission" date="2019-01" db="EMBL/GenBank/DDBJ databases">
        <authorList>
            <person name="Alioto T."/>
            <person name="Alioto T."/>
        </authorList>
    </citation>
    <scope>NUCLEOTIDE SEQUENCE [LARGE SCALE GENOMIC DNA]</scope>
</reference>
<keyword evidence="2" id="KW-1185">Reference proteome</keyword>
<evidence type="ECO:0000313" key="1">
    <source>
        <dbReference type="EMBL" id="VFV20388.1"/>
    </source>
</evidence>
<dbReference type="AlphaFoldDB" id="A0A485MKI1"/>
<protein>
    <submittedName>
        <fullName evidence="1">Endoplasmic reticulum</fullName>
    </submittedName>
</protein>
<name>A0A485MKI1_LYNPA</name>
<proteinExistence type="predicted"/>
<organism evidence="1 2">
    <name type="scientific">Lynx pardinus</name>
    <name type="common">Iberian lynx</name>
    <name type="synonym">Felis pardina</name>
    <dbReference type="NCBI Taxonomy" id="191816"/>
    <lineage>
        <taxon>Eukaryota</taxon>
        <taxon>Metazoa</taxon>
        <taxon>Chordata</taxon>
        <taxon>Craniata</taxon>
        <taxon>Vertebrata</taxon>
        <taxon>Euteleostomi</taxon>
        <taxon>Mammalia</taxon>
        <taxon>Eutheria</taxon>
        <taxon>Laurasiatheria</taxon>
        <taxon>Carnivora</taxon>
        <taxon>Feliformia</taxon>
        <taxon>Felidae</taxon>
        <taxon>Felinae</taxon>
        <taxon>Lynx</taxon>
    </lineage>
</organism>